<evidence type="ECO:0000313" key="10">
    <source>
        <dbReference type="Proteomes" id="UP001055940"/>
    </source>
</evidence>
<dbReference type="Proteomes" id="UP001055940">
    <property type="component" value="Chromosome"/>
</dbReference>
<feature type="transmembrane region" description="Helical" evidence="7">
    <location>
        <begin position="117"/>
        <end position="140"/>
    </location>
</feature>
<evidence type="ECO:0000259" key="8">
    <source>
        <dbReference type="Pfam" id="PF04024"/>
    </source>
</evidence>
<evidence type="ECO:0000256" key="5">
    <source>
        <dbReference type="ARBA" id="ARBA00023136"/>
    </source>
</evidence>
<dbReference type="InterPro" id="IPR007168">
    <property type="entry name" value="Phageshock_PspC_N"/>
</dbReference>
<feature type="compositionally biased region" description="Acidic residues" evidence="6">
    <location>
        <begin position="531"/>
        <end position="551"/>
    </location>
</feature>
<keyword evidence="4 7" id="KW-1133">Transmembrane helix</keyword>
<dbReference type="PANTHER" id="PTHR33885">
    <property type="entry name" value="PHAGE SHOCK PROTEIN C"/>
    <property type="match status" value="1"/>
</dbReference>
<feature type="compositionally biased region" description="Acidic residues" evidence="6">
    <location>
        <begin position="267"/>
        <end position="282"/>
    </location>
</feature>
<feature type="region of interest" description="Disordered" evidence="6">
    <location>
        <begin position="1"/>
        <end position="81"/>
    </location>
</feature>
<evidence type="ECO:0000256" key="3">
    <source>
        <dbReference type="ARBA" id="ARBA00022692"/>
    </source>
</evidence>
<reference evidence="9" key="1">
    <citation type="submission" date="2022-06" db="EMBL/GenBank/DDBJ databases">
        <authorList>
            <person name="Ping M."/>
        </authorList>
    </citation>
    <scope>NUCLEOTIDE SEQUENCE</scope>
    <source>
        <strain evidence="9">JCM11759T</strain>
    </source>
</reference>
<evidence type="ECO:0000256" key="6">
    <source>
        <dbReference type="SAM" id="MobiDB-lite"/>
    </source>
</evidence>
<feature type="compositionally biased region" description="Basic and acidic residues" evidence="6">
    <location>
        <begin position="283"/>
        <end position="301"/>
    </location>
</feature>
<feature type="region of interest" description="Disordered" evidence="6">
    <location>
        <begin position="504"/>
        <end position="578"/>
    </location>
</feature>
<evidence type="ECO:0000256" key="7">
    <source>
        <dbReference type="SAM" id="Phobius"/>
    </source>
</evidence>
<feature type="region of interest" description="Disordered" evidence="6">
    <location>
        <begin position="219"/>
        <end position="242"/>
    </location>
</feature>
<feature type="transmembrane region" description="Helical" evidence="7">
    <location>
        <begin position="383"/>
        <end position="400"/>
    </location>
</feature>
<dbReference type="InterPro" id="IPR052027">
    <property type="entry name" value="PspC"/>
</dbReference>
<keyword evidence="3 7" id="KW-0812">Transmembrane</keyword>
<evidence type="ECO:0000313" key="9">
    <source>
        <dbReference type="EMBL" id="USY21205.1"/>
    </source>
</evidence>
<name>A0ABY5DCT8_9ACTN</name>
<feature type="transmembrane region" description="Helical" evidence="7">
    <location>
        <begin position="351"/>
        <end position="371"/>
    </location>
</feature>
<accession>A0ABY5DCT8</accession>
<dbReference type="EMBL" id="CP099837">
    <property type="protein sequence ID" value="USY21205.1"/>
    <property type="molecule type" value="Genomic_DNA"/>
</dbReference>
<evidence type="ECO:0000256" key="4">
    <source>
        <dbReference type="ARBA" id="ARBA00022989"/>
    </source>
</evidence>
<sequence>MTGSETPTGASEGDGLFADGSGDGSASGSASGSADGSASGSADGFAGGSSDSFSGGSASGPSGDSAGSPSAGAAGGSAEGPAAIGTELRRDDSRQALAGVCAGLGAYTRIDPVVWRAAFVLTAFAGGVGVLLYIAAWMLMRDPQGGPATFEQMLNRSIPPQAVLKLLTVGLAGATAFSLVGGFGWGTLVLAIPLALGLLTARGRGVDLRASLLALRSDLATHEPPPTGPVPQPVPAYYNPAQPWASSPKGPVDLAVVSERTSLGPDNDLDEDEEEDDEEEDDDRGKYGRRGDHRGGHDCRGRGGAPGGHKPRRAALASHALWTVVIMAVVWAVTAPRLGAPFSEVSTTNLLFGPVYGVFFFAAAVGVVGLYSLIGTWAGNPRGLMFLGTLAVLAAVLVSSTDVTELRIGEDRWVPASVAEAESDDMWLNAGTARLDLTELAAELEPGQSVDVTARVDWGDVNLVLPEGVRVNLVSRVGAGSVEDPDTGENVRSGMFFTYESTFEPVGPLEPVEDAEGRGESANGEAGENSGETDGDEGTQEPVEGADDGSGQDEVPVINVHTSTKAGKVGVQYDQAGN</sequence>
<dbReference type="PANTHER" id="PTHR33885:SF3">
    <property type="entry name" value="PHAGE SHOCK PROTEIN C"/>
    <property type="match status" value="1"/>
</dbReference>
<dbReference type="Pfam" id="PF04024">
    <property type="entry name" value="PspC"/>
    <property type="match status" value="1"/>
</dbReference>
<keyword evidence="2" id="KW-1003">Cell membrane</keyword>
<dbReference type="RefSeq" id="WP_254420140.1">
    <property type="nucleotide sequence ID" value="NZ_BAAAJB010000020.1"/>
</dbReference>
<feature type="compositionally biased region" description="Low complexity" evidence="6">
    <location>
        <begin position="13"/>
        <end position="72"/>
    </location>
</feature>
<keyword evidence="10" id="KW-1185">Reference proteome</keyword>
<feature type="transmembrane region" description="Helical" evidence="7">
    <location>
        <begin position="320"/>
        <end position="339"/>
    </location>
</feature>
<evidence type="ECO:0000256" key="2">
    <source>
        <dbReference type="ARBA" id="ARBA00022475"/>
    </source>
</evidence>
<protein>
    <submittedName>
        <fullName evidence="9">PspC domain-containing protein</fullName>
    </submittedName>
</protein>
<feature type="transmembrane region" description="Helical" evidence="7">
    <location>
        <begin position="176"/>
        <end position="199"/>
    </location>
</feature>
<keyword evidence="5 7" id="KW-0472">Membrane</keyword>
<comment type="subcellular location">
    <subcellularLocation>
        <location evidence="1">Cell membrane</location>
        <topology evidence="1">Single-pass membrane protein</topology>
    </subcellularLocation>
</comment>
<feature type="domain" description="Phage shock protein PspC N-terminal" evidence="8">
    <location>
        <begin position="87"/>
        <end position="141"/>
    </location>
</feature>
<feature type="region of interest" description="Disordered" evidence="6">
    <location>
        <begin position="260"/>
        <end position="311"/>
    </location>
</feature>
<organism evidence="9 10">
    <name type="scientific">Nocardiopsis exhalans</name>
    <dbReference type="NCBI Taxonomy" id="163604"/>
    <lineage>
        <taxon>Bacteria</taxon>
        <taxon>Bacillati</taxon>
        <taxon>Actinomycetota</taxon>
        <taxon>Actinomycetes</taxon>
        <taxon>Streptosporangiales</taxon>
        <taxon>Nocardiopsidaceae</taxon>
        <taxon>Nocardiopsis</taxon>
    </lineage>
</organism>
<proteinExistence type="predicted"/>
<evidence type="ECO:0000256" key="1">
    <source>
        <dbReference type="ARBA" id="ARBA00004162"/>
    </source>
</evidence>
<gene>
    <name evidence="9" type="ORF">NE857_06125</name>
</gene>
<feature type="compositionally biased region" description="Pro residues" evidence="6">
    <location>
        <begin position="223"/>
        <end position="234"/>
    </location>
</feature>